<dbReference type="InterPro" id="IPR010285">
    <property type="entry name" value="DNA_helicase_pif1-like_DEAD"/>
</dbReference>
<dbReference type="Pfam" id="PF05970">
    <property type="entry name" value="PIF1"/>
    <property type="match status" value="1"/>
</dbReference>
<name>A0A8H5AWP1_9AGAR</name>
<dbReference type="PANTHER" id="PTHR47642">
    <property type="entry name" value="ATP-DEPENDENT DNA HELICASE"/>
    <property type="match status" value="1"/>
</dbReference>
<dbReference type="InterPro" id="IPR051055">
    <property type="entry name" value="PIF1_helicase"/>
</dbReference>
<dbReference type="Proteomes" id="UP000567179">
    <property type="component" value="Unassembled WGS sequence"/>
</dbReference>
<feature type="domain" description="AAA+ ATPase" evidence="2">
    <location>
        <begin position="21"/>
        <end position="218"/>
    </location>
</feature>
<keyword evidence="1" id="KW-0347">Helicase</keyword>
<sequence length="346" mass="39250">MSDSNNGLSQEQQYVLKLVRNRKSVFFTGPAGTGKSYLLKHIIAHFKVKEIPIAITASTGMAALNIKGKTLHSFAGVGLAKDSAETLLERIKKNIGLLQRWKTTHTLIIDEVSMIEANFFDKLEYIARKLRRTRDGQEKPFGGMQLVITGDFFQLPPVPDTSFNHGKNLPRFAFEAKSWMSCIEEPVFLTHVFRQTDSTFIRILGNMRKGVLENRDIDLLKGLSRPLDFLDDIEPVELFPVRKQVDTCNKEKLDALPDSQHIYYAMDALGDDMSKIPIPKDNSEAVFERFAAPAIVILKIGAQVMLVQNISQPKELSEKLVNGSLVNVKYGQLSTFLRLRTYRRWY</sequence>
<dbReference type="GO" id="GO:0000723">
    <property type="term" value="P:telomere maintenance"/>
    <property type="evidence" value="ECO:0007669"/>
    <property type="project" value="InterPro"/>
</dbReference>
<dbReference type="InterPro" id="IPR003593">
    <property type="entry name" value="AAA+_ATPase"/>
</dbReference>
<keyword evidence="4" id="KW-1185">Reference proteome</keyword>
<comment type="caution">
    <text evidence="3">The sequence shown here is derived from an EMBL/GenBank/DDBJ whole genome shotgun (WGS) entry which is preliminary data.</text>
</comment>
<dbReference type="SUPFAM" id="SSF52540">
    <property type="entry name" value="P-loop containing nucleoside triphosphate hydrolases"/>
    <property type="match status" value="2"/>
</dbReference>
<keyword evidence="1" id="KW-0234">DNA repair</keyword>
<keyword evidence="1" id="KW-0067">ATP-binding</keyword>
<keyword evidence="1" id="KW-0233">DNA recombination</keyword>
<dbReference type="OrthoDB" id="432234at2759"/>
<dbReference type="GO" id="GO:0005524">
    <property type="term" value="F:ATP binding"/>
    <property type="evidence" value="ECO:0007669"/>
    <property type="project" value="UniProtKB-KW"/>
</dbReference>
<dbReference type="GO" id="GO:0006281">
    <property type="term" value="P:DNA repair"/>
    <property type="evidence" value="ECO:0007669"/>
    <property type="project" value="UniProtKB-KW"/>
</dbReference>
<comment type="catalytic activity">
    <reaction evidence="1">
        <text>ATP + H2O = ADP + phosphate + H(+)</text>
        <dbReference type="Rhea" id="RHEA:13065"/>
        <dbReference type="ChEBI" id="CHEBI:15377"/>
        <dbReference type="ChEBI" id="CHEBI:15378"/>
        <dbReference type="ChEBI" id="CHEBI:30616"/>
        <dbReference type="ChEBI" id="CHEBI:43474"/>
        <dbReference type="ChEBI" id="CHEBI:456216"/>
        <dbReference type="EC" id="5.6.2.3"/>
    </reaction>
</comment>
<proteinExistence type="inferred from homology"/>
<accession>A0A8H5AWP1</accession>
<dbReference type="EMBL" id="JAACJJ010000056">
    <property type="protein sequence ID" value="KAF5312324.1"/>
    <property type="molecule type" value="Genomic_DNA"/>
</dbReference>
<dbReference type="GO" id="GO:0043139">
    <property type="term" value="F:5'-3' DNA helicase activity"/>
    <property type="evidence" value="ECO:0007669"/>
    <property type="project" value="UniProtKB-EC"/>
</dbReference>
<dbReference type="EC" id="5.6.2.3" evidence="1"/>
<dbReference type="SMART" id="SM00382">
    <property type="entry name" value="AAA"/>
    <property type="match status" value="1"/>
</dbReference>
<comment type="similarity">
    <text evidence="1">Belongs to the helicase family.</text>
</comment>
<dbReference type="Gene3D" id="3.40.50.300">
    <property type="entry name" value="P-loop containing nucleotide triphosphate hydrolases"/>
    <property type="match status" value="1"/>
</dbReference>
<dbReference type="InterPro" id="IPR027417">
    <property type="entry name" value="P-loop_NTPase"/>
</dbReference>
<keyword evidence="1" id="KW-0547">Nucleotide-binding</keyword>
<dbReference type="CDD" id="cd18037">
    <property type="entry name" value="DEXSc_Pif1_like"/>
    <property type="match status" value="1"/>
</dbReference>
<evidence type="ECO:0000313" key="4">
    <source>
        <dbReference type="Proteomes" id="UP000567179"/>
    </source>
</evidence>
<dbReference type="PANTHER" id="PTHR47642:SF5">
    <property type="entry name" value="ATP-DEPENDENT DNA HELICASE"/>
    <property type="match status" value="1"/>
</dbReference>
<dbReference type="AlphaFoldDB" id="A0A8H5AWP1"/>
<reference evidence="3 4" key="1">
    <citation type="journal article" date="2020" name="ISME J.">
        <title>Uncovering the hidden diversity of litter-decomposition mechanisms in mushroom-forming fungi.</title>
        <authorList>
            <person name="Floudas D."/>
            <person name="Bentzer J."/>
            <person name="Ahren D."/>
            <person name="Johansson T."/>
            <person name="Persson P."/>
            <person name="Tunlid A."/>
        </authorList>
    </citation>
    <scope>NUCLEOTIDE SEQUENCE [LARGE SCALE GENOMIC DNA]</scope>
    <source>
        <strain evidence="3 4">CBS 101986</strain>
    </source>
</reference>
<evidence type="ECO:0000313" key="3">
    <source>
        <dbReference type="EMBL" id="KAF5312324.1"/>
    </source>
</evidence>
<keyword evidence="1" id="KW-0378">Hydrolase</keyword>
<evidence type="ECO:0000259" key="2">
    <source>
        <dbReference type="SMART" id="SM00382"/>
    </source>
</evidence>
<dbReference type="GO" id="GO:0016787">
    <property type="term" value="F:hydrolase activity"/>
    <property type="evidence" value="ECO:0007669"/>
    <property type="project" value="UniProtKB-KW"/>
</dbReference>
<dbReference type="GO" id="GO:0006310">
    <property type="term" value="P:DNA recombination"/>
    <property type="evidence" value="ECO:0007669"/>
    <property type="project" value="UniProtKB-KW"/>
</dbReference>
<gene>
    <name evidence="3" type="ORF">D9619_002971</name>
</gene>
<protein>
    <recommendedName>
        <fullName evidence="1">ATP-dependent DNA helicase</fullName>
        <ecNumber evidence="1">5.6.2.3</ecNumber>
    </recommendedName>
</protein>
<organism evidence="3 4">
    <name type="scientific">Psilocybe cf. subviscida</name>
    <dbReference type="NCBI Taxonomy" id="2480587"/>
    <lineage>
        <taxon>Eukaryota</taxon>
        <taxon>Fungi</taxon>
        <taxon>Dikarya</taxon>
        <taxon>Basidiomycota</taxon>
        <taxon>Agaricomycotina</taxon>
        <taxon>Agaricomycetes</taxon>
        <taxon>Agaricomycetidae</taxon>
        <taxon>Agaricales</taxon>
        <taxon>Agaricineae</taxon>
        <taxon>Strophariaceae</taxon>
        <taxon>Psilocybe</taxon>
    </lineage>
</organism>
<keyword evidence="1" id="KW-0227">DNA damage</keyword>
<evidence type="ECO:0000256" key="1">
    <source>
        <dbReference type="RuleBase" id="RU363044"/>
    </source>
</evidence>
<comment type="cofactor">
    <cofactor evidence="1">
        <name>Mg(2+)</name>
        <dbReference type="ChEBI" id="CHEBI:18420"/>
    </cofactor>
</comment>